<accession>A0AAW2BVU5</accession>
<dbReference type="Gene3D" id="3.30.420.10">
    <property type="entry name" value="Ribonuclease H-like superfamily/Ribonuclease H"/>
    <property type="match status" value="1"/>
</dbReference>
<dbReference type="PANTHER" id="PTHR47074">
    <property type="entry name" value="BNAC02G40300D PROTEIN"/>
    <property type="match status" value="1"/>
</dbReference>
<dbReference type="EMBL" id="JAZDWU010000010">
    <property type="protein sequence ID" value="KAK9989237.1"/>
    <property type="molecule type" value="Genomic_DNA"/>
</dbReference>
<proteinExistence type="predicted"/>
<name>A0AAW2BVU5_9ROSI</name>
<sequence>MPIPLSQLVAELEALACRRAVQFALEIGLRRVTFEGDLVTVINAIVRRSPEFLPYENVIDDIRFQTLDFQFSDFCHVKRNCNIVADTLAKKPKHCTRLQVWLKDLLEDIIPLVLFDVHRVI</sequence>
<reference evidence="2 3" key="1">
    <citation type="submission" date="2024-01" db="EMBL/GenBank/DDBJ databases">
        <title>A telomere-to-telomere, gap-free genome of sweet tea (Lithocarpus litseifolius).</title>
        <authorList>
            <person name="Zhou J."/>
        </authorList>
    </citation>
    <scope>NUCLEOTIDE SEQUENCE [LARGE SCALE GENOMIC DNA]</scope>
    <source>
        <strain evidence="2">Zhou-2022a</strain>
        <tissue evidence="2">Leaf</tissue>
    </source>
</reference>
<dbReference type="Proteomes" id="UP001459277">
    <property type="component" value="Unassembled WGS sequence"/>
</dbReference>
<dbReference type="InterPro" id="IPR002156">
    <property type="entry name" value="RNaseH_domain"/>
</dbReference>
<evidence type="ECO:0000313" key="2">
    <source>
        <dbReference type="EMBL" id="KAK9989237.1"/>
    </source>
</evidence>
<dbReference type="SUPFAM" id="SSF53098">
    <property type="entry name" value="Ribonuclease H-like"/>
    <property type="match status" value="1"/>
</dbReference>
<organism evidence="2 3">
    <name type="scientific">Lithocarpus litseifolius</name>
    <dbReference type="NCBI Taxonomy" id="425828"/>
    <lineage>
        <taxon>Eukaryota</taxon>
        <taxon>Viridiplantae</taxon>
        <taxon>Streptophyta</taxon>
        <taxon>Embryophyta</taxon>
        <taxon>Tracheophyta</taxon>
        <taxon>Spermatophyta</taxon>
        <taxon>Magnoliopsida</taxon>
        <taxon>eudicotyledons</taxon>
        <taxon>Gunneridae</taxon>
        <taxon>Pentapetalae</taxon>
        <taxon>rosids</taxon>
        <taxon>fabids</taxon>
        <taxon>Fagales</taxon>
        <taxon>Fagaceae</taxon>
        <taxon>Lithocarpus</taxon>
    </lineage>
</organism>
<comment type="caution">
    <text evidence="2">The sequence shown here is derived from an EMBL/GenBank/DDBJ whole genome shotgun (WGS) entry which is preliminary data.</text>
</comment>
<dbReference type="InterPro" id="IPR052929">
    <property type="entry name" value="RNase_H-like_EbsB-rel"/>
</dbReference>
<keyword evidence="3" id="KW-1185">Reference proteome</keyword>
<dbReference type="GO" id="GO:0003676">
    <property type="term" value="F:nucleic acid binding"/>
    <property type="evidence" value="ECO:0007669"/>
    <property type="project" value="InterPro"/>
</dbReference>
<dbReference type="InterPro" id="IPR012337">
    <property type="entry name" value="RNaseH-like_sf"/>
</dbReference>
<gene>
    <name evidence="2" type="ORF">SO802_029476</name>
</gene>
<evidence type="ECO:0000313" key="3">
    <source>
        <dbReference type="Proteomes" id="UP001459277"/>
    </source>
</evidence>
<evidence type="ECO:0000259" key="1">
    <source>
        <dbReference type="Pfam" id="PF13456"/>
    </source>
</evidence>
<dbReference type="Pfam" id="PF13456">
    <property type="entry name" value="RVT_3"/>
    <property type="match status" value="1"/>
</dbReference>
<dbReference type="InterPro" id="IPR036397">
    <property type="entry name" value="RNaseH_sf"/>
</dbReference>
<dbReference type="InterPro" id="IPR044730">
    <property type="entry name" value="RNase_H-like_dom_plant"/>
</dbReference>
<feature type="domain" description="RNase H type-1" evidence="1">
    <location>
        <begin position="11"/>
        <end position="91"/>
    </location>
</feature>
<protein>
    <recommendedName>
        <fullName evidence="1">RNase H type-1 domain-containing protein</fullName>
    </recommendedName>
</protein>
<dbReference type="AlphaFoldDB" id="A0AAW2BVU5"/>
<dbReference type="CDD" id="cd06222">
    <property type="entry name" value="RNase_H_like"/>
    <property type="match status" value="1"/>
</dbReference>
<dbReference type="PANTHER" id="PTHR47074:SF79">
    <property type="entry name" value="PUTATIVE-RELATED"/>
    <property type="match status" value="1"/>
</dbReference>
<dbReference type="GO" id="GO:0004523">
    <property type="term" value="F:RNA-DNA hybrid ribonuclease activity"/>
    <property type="evidence" value="ECO:0007669"/>
    <property type="project" value="InterPro"/>
</dbReference>